<dbReference type="Pfam" id="PF00719">
    <property type="entry name" value="Pyrophosphatase"/>
    <property type="match status" value="1"/>
</dbReference>
<evidence type="ECO:0000256" key="3">
    <source>
        <dbReference type="ARBA" id="ARBA00012146"/>
    </source>
</evidence>
<evidence type="ECO:0000256" key="2">
    <source>
        <dbReference type="ARBA" id="ARBA00006220"/>
    </source>
</evidence>
<organism evidence="8 9">
    <name type="scientific">Conoideocrella luteorostrata</name>
    <dbReference type="NCBI Taxonomy" id="1105319"/>
    <lineage>
        <taxon>Eukaryota</taxon>
        <taxon>Fungi</taxon>
        <taxon>Dikarya</taxon>
        <taxon>Ascomycota</taxon>
        <taxon>Pezizomycotina</taxon>
        <taxon>Sordariomycetes</taxon>
        <taxon>Hypocreomycetidae</taxon>
        <taxon>Hypocreales</taxon>
        <taxon>Clavicipitaceae</taxon>
        <taxon>Conoideocrella</taxon>
    </lineage>
</organism>
<gene>
    <name evidence="8" type="ORF">QQS21_008130</name>
</gene>
<accession>A0AAJ0FRF5</accession>
<keyword evidence="6" id="KW-0460">Magnesium</keyword>
<evidence type="ECO:0000256" key="5">
    <source>
        <dbReference type="ARBA" id="ARBA00022801"/>
    </source>
</evidence>
<dbReference type="GO" id="GO:0005737">
    <property type="term" value="C:cytoplasm"/>
    <property type="evidence" value="ECO:0007669"/>
    <property type="project" value="InterPro"/>
</dbReference>
<keyword evidence="9" id="KW-1185">Reference proteome</keyword>
<dbReference type="AlphaFoldDB" id="A0AAJ0FRF5"/>
<dbReference type="PANTHER" id="PTHR10286">
    <property type="entry name" value="INORGANIC PYROPHOSPHATASE"/>
    <property type="match status" value="1"/>
</dbReference>
<dbReference type="PROSITE" id="PS00387">
    <property type="entry name" value="PPASE"/>
    <property type="match status" value="1"/>
</dbReference>
<evidence type="ECO:0000313" key="8">
    <source>
        <dbReference type="EMBL" id="KAK2594131.1"/>
    </source>
</evidence>
<feature type="signal peptide" evidence="7">
    <location>
        <begin position="1"/>
        <end position="16"/>
    </location>
</feature>
<dbReference type="EC" id="3.6.1.1" evidence="3"/>
<keyword evidence="4" id="KW-0479">Metal-binding</keyword>
<evidence type="ECO:0000256" key="6">
    <source>
        <dbReference type="ARBA" id="ARBA00022842"/>
    </source>
</evidence>
<comment type="caution">
    <text evidence="8">The sequence shown here is derived from an EMBL/GenBank/DDBJ whole genome shotgun (WGS) entry which is preliminary data.</text>
</comment>
<comment type="cofactor">
    <cofactor evidence="1">
        <name>Mg(2+)</name>
        <dbReference type="ChEBI" id="CHEBI:18420"/>
    </cofactor>
</comment>
<proteinExistence type="inferred from homology"/>
<evidence type="ECO:0000313" key="9">
    <source>
        <dbReference type="Proteomes" id="UP001251528"/>
    </source>
</evidence>
<dbReference type="GO" id="GO:0006796">
    <property type="term" value="P:phosphate-containing compound metabolic process"/>
    <property type="evidence" value="ECO:0007669"/>
    <property type="project" value="InterPro"/>
</dbReference>
<protein>
    <recommendedName>
        <fullName evidence="3">inorganic diphosphatase</fullName>
        <ecNumber evidence="3">3.6.1.1</ecNumber>
    </recommendedName>
</protein>
<dbReference type="InterPro" id="IPR036649">
    <property type="entry name" value="Pyrophosphatase_sf"/>
</dbReference>
<dbReference type="GO" id="GO:0000287">
    <property type="term" value="F:magnesium ion binding"/>
    <property type="evidence" value="ECO:0007669"/>
    <property type="project" value="InterPro"/>
</dbReference>
<dbReference type="SUPFAM" id="SSF50324">
    <property type="entry name" value="Inorganic pyrophosphatase"/>
    <property type="match status" value="1"/>
</dbReference>
<dbReference type="InterPro" id="IPR008162">
    <property type="entry name" value="Pyrophosphatase"/>
</dbReference>
<keyword evidence="5" id="KW-0378">Hydrolase</keyword>
<dbReference type="CDD" id="cd00412">
    <property type="entry name" value="pyrophosphatase"/>
    <property type="match status" value="1"/>
</dbReference>
<keyword evidence="7" id="KW-0732">Signal</keyword>
<evidence type="ECO:0000256" key="4">
    <source>
        <dbReference type="ARBA" id="ARBA00022723"/>
    </source>
</evidence>
<comment type="similarity">
    <text evidence="2">Belongs to the PPase family.</text>
</comment>
<dbReference type="Gene3D" id="3.90.80.10">
    <property type="entry name" value="Inorganic pyrophosphatase"/>
    <property type="match status" value="1"/>
</dbReference>
<dbReference type="Proteomes" id="UP001251528">
    <property type="component" value="Unassembled WGS sequence"/>
</dbReference>
<name>A0AAJ0FRF5_9HYPO</name>
<evidence type="ECO:0000256" key="7">
    <source>
        <dbReference type="SAM" id="SignalP"/>
    </source>
</evidence>
<reference evidence="8" key="1">
    <citation type="submission" date="2023-06" db="EMBL/GenBank/DDBJ databases">
        <title>Conoideocrella luteorostrata (Hypocreales: Clavicipitaceae), a potential biocontrol fungus for elongate hemlock scale in United States Christmas tree production areas.</title>
        <authorList>
            <person name="Barrett H."/>
            <person name="Lovett B."/>
            <person name="Macias A.M."/>
            <person name="Stajich J.E."/>
            <person name="Kasson M.T."/>
        </authorList>
    </citation>
    <scope>NUCLEOTIDE SEQUENCE</scope>
    <source>
        <strain evidence="8">ARSEF 14590</strain>
    </source>
</reference>
<feature type="chain" id="PRO_5042573335" description="inorganic diphosphatase" evidence="7">
    <location>
        <begin position="17"/>
        <end position="327"/>
    </location>
</feature>
<evidence type="ECO:0000256" key="1">
    <source>
        <dbReference type="ARBA" id="ARBA00001946"/>
    </source>
</evidence>
<sequence length="327" mass="36748">MYALALILGAVGAVAAQQGNSTEYALREVGARNTVEWRVWLEKNSNPISPWHDIPLYPDNKPGPIVNFVVEIPRWTDGKVETQRNEPLNPLFHDTKKKKPRFVASFFPHKSYPFLYGSIPQTWESPHVKDNYTGFVGDNDPVDLFDISSIQPGYAGEVKQVKVLGGLAMIDDDTTDWKVIAVDVRDPLAKLVNSVEDVEKYRPGVTQSFHDWFIYYKIARGKGLNTIVGNAYVNASTMLAKLVESHQHWRDLALGRQDKGEISVWQTTNPRACKTYVKPEEAGRKFGIPDRSKTLPAAARPAPYDRWYYLDGGFGLVTVPGDVVEVE</sequence>
<dbReference type="GO" id="GO:0004427">
    <property type="term" value="F:inorganic diphosphate phosphatase activity"/>
    <property type="evidence" value="ECO:0007669"/>
    <property type="project" value="UniProtKB-EC"/>
</dbReference>
<dbReference type="EMBL" id="JASWJB010000179">
    <property type="protein sequence ID" value="KAK2594131.1"/>
    <property type="molecule type" value="Genomic_DNA"/>
</dbReference>